<keyword evidence="5" id="KW-0862">Zinc</keyword>
<keyword evidence="9" id="KW-0539">Nucleus</keyword>
<evidence type="ECO:0000256" key="4">
    <source>
        <dbReference type="ARBA" id="ARBA00022771"/>
    </source>
</evidence>
<evidence type="ECO:0000256" key="1">
    <source>
        <dbReference type="ARBA" id="ARBA00004123"/>
    </source>
</evidence>
<feature type="domain" description="C2H2-type" evidence="12">
    <location>
        <begin position="128"/>
        <end position="155"/>
    </location>
</feature>
<dbReference type="PANTHER" id="PTHR45993:SF6">
    <property type="entry name" value="C2H2-TYPE DOMAIN-CONTAINING PROTEIN"/>
    <property type="match status" value="1"/>
</dbReference>
<name>A0AAV5VAB4_9BILA</name>
<evidence type="ECO:0000256" key="6">
    <source>
        <dbReference type="ARBA" id="ARBA00023015"/>
    </source>
</evidence>
<evidence type="ECO:0000256" key="5">
    <source>
        <dbReference type="ARBA" id="ARBA00022833"/>
    </source>
</evidence>
<protein>
    <recommendedName>
        <fullName evidence="12">C2H2-type domain-containing protein</fullName>
    </recommendedName>
</protein>
<gene>
    <name evidence="13" type="ORF">PFISCL1PPCAC_7019</name>
</gene>
<keyword evidence="2" id="KW-0479">Metal-binding</keyword>
<dbReference type="GO" id="GO:0003700">
    <property type="term" value="F:DNA-binding transcription factor activity"/>
    <property type="evidence" value="ECO:0007669"/>
    <property type="project" value="TreeGrafter"/>
</dbReference>
<dbReference type="SUPFAM" id="SSF57667">
    <property type="entry name" value="beta-beta-alpha zinc fingers"/>
    <property type="match status" value="1"/>
</dbReference>
<dbReference type="InterPro" id="IPR051497">
    <property type="entry name" value="Dev/Hematopoietic_TF"/>
</dbReference>
<dbReference type="PROSITE" id="PS00028">
    <property type="entry name" value="ZINC_FINGER_C2H2_1"/>
    <property type="match status" value="1"/>
</dbReference>
<dbReference type="GO" id="GO:0005634">
    <property type="term" value="C:nucleus"/>
    <property type="evidence" value="ECO:0007669"/>
    <property type="project" value="UniProtKB-SubCell"/>
</dbReference>
<evidence type="ECO:0000256" key="3">
    <source>
        <dbReference type="ARBA" id="ARBA00022737"/>
    </source>
</evidence>
<keyword evidence="6" id="KW-0805">Transcription regulation</keyword>
<comment type="caution">
    <text evidence="13">The sequence shown here is derived from an EMBL/GenBank/DDBJ whole genome shotgun (WGS) entry which is preliminary data.</text>
</comment>
<dbReference type="Proteomes" id="UP001432322">
    <property type="component" value="Unassembled WGS sequence"/>
</dbReference>
<evidence type="ECO:0000256" key="2">
    <source>
        <dbReference type="ARBA" id="ARBA00022723"/>
    </source>
</evidence>
<evidence type="ECO:0000259" key="12">
    <source>
        <dbReference type="PROSITE" id="PS50157"/>
    </source>
</evidence>
<dbReference type="GO" id="GO:0008270">
    <property type="term" value="F:zinc ion binding"/>
    <property type="evidence" value="ECO:0007669"/>
    <property type="project" value="UniProtKB-KW"/>
</dbReference>
<feature type="region of interest" description="Disordered" evidence="11">
    <location>
        <begin position="83"/>
        <end position="132"/>
    </location>
</feature>
<organism evidence="13 14">
    <name type="scientific">Pristionchus fissidentatus</name>
    <dbReference type="NCBI Taxonomy" id="1538716"/>
    <lineage>
        <taxon>Eukaryota</taxon>
        <taxon>Metazoa</taxon>
        <taxon>Ecdysozoa</taxon>
        <taxon>Nematoda</taxon>
        <taxon>Chromadorea</taxon>
        <taxon>Rhabditida</taxon>
        <taxon>Rhabditina</taxon>
        <taxon>Diplogasteromorpha</taxon>
        <taxon>Diplogasteroidea</taxon>
        <taxon>Neodiplogasteridae</taxon>
        <taxon>Pristionchus</taxon>
    </lineage>
</organism>
<evidence type="ECO:0000313" key="14">
    <source>
        <dbReference type="Proteomes" id="UP001432322"/>
    </source>
</evidence>
<dbReference type="InterPro" id="IPR013087">
    <property type="entry name" value="Znf_C2H2_type"/>
</dbReference>
<dbReference type="Gene3D" id="3.30.160.60">
    <property type="entry name" value="Classic Zinc Finger"/>
    <property type="match status" value="2"/>
</dbReference>
<feature type="non-terminal residue" evidence="13">
    <location>
        <position position="168"/>
    </location>
</feature>
<evidence type="ECO:0000313" key="13">
    <source>
        <dbReference type="EMBL" id="GMT15722.1"/>
    </source>
</evidence>
<keyword evidence="7" id="KW-0238">DNA-binding</keyword>
<feature type="compositionally biased region" description="Basic and acidic residues" evidence="11">
    <location>
        <begin position="110"/>
        <end position="120"/>
    </location>
</feature>
<reference evidence="13" key="1">
    <citation type="submission" date="2023-10" db="EMBL/GenBank/DDBJ databases">
        <title>Genome assembly of Pristionchus species.</title>
        <authorList>
            <person name="Yoshida K."/>
            <person name="Sommer R.J."/>
        </authorList>
    </citation>
    <scope>NUCLEOTIDE SEQUENCE</scope>
    <source>
        <strain evidence="13">RS5133</strain>
    </source>
</reference>
<evidence type="ECO:0000256" key="11">
    <source>
        <dbReference type="SAM" id="MobiDB-lite"/>
    </source>
</evidence>
<evidence type="ECO:0000256" key="10">
    <source>
        <dbReference type="PROSITE-ProRule" id="PRU00042"/>
    </source>
</evidence>
<evidence type="ECO:0000256" key="7">
    <source>
        <dbReference type="ARBA" id="ARBA00023125"/>
    </source>
</evidence>
<dbReference type="PROSITE" id="PS50157">
    <property type="entry name" value="ZINC_FINGER_C2H2_2"/>
    <property type="match status" value="1"/>
</dbReference>
<evidence type="ECO:0000256" key="8">
    <source>
        <dbReference type="ARBA" id="ARBA00023163"/>
    </source>
</evidence>
<dbReference type="Pfam" id="PF00096">
    <property type="entry name" value="zf-C2H2"/>
    <property type="match status" value="1"/>
</dbReference>
<dbReference type="EMBL" id="BTSY01000002">
    <property type="protein sequence ID" value="GMT15722.1"/>
    <property type="molecule type" value="Genomic_DNA"/>
</dbReference>
<sequence length="168" mass="18531">MAEAVECTARLLIATNLQKDGSMHSDPAEIFETGMIGVNPSESAHDIAEPVCDDVKGYNMLIDGSPQSQVPLFNPNNVMLLPKDEAKEEEENGLGTSMRHFDNESSPAIENKRNSSEHAESSAPDTSSSCSFCGKTFTRPHDRRVHERVHTGERPYKCHLCPATFKQI</sequence>
<evidence type="ECO:0000256" key="9">
    <source>
        <dbReference type="ARBA" id="ARBA00023242"/>
    </source>
</evidence>
<keyword evidence="4 10" id="KW-0863">Zinc-finger</keyword>
<comment type="subcellular location">
    <subcellularLocation>
        <location evidence="1">Nucleus</location>
    </subcellularLocation>
</comment>
<keyword evidence="3" id="KW-0677">Repeat</keyword>
<dbReference type="AlphaFoldDB" id="A0AAV5VAB4"/>
<keyword evidence="8" id="KW-0804">Transcription</keyword>
<dbReference type="GO" id="GO:0006357">
    <property type="term" value="P:regulation of transcription by RNA polymerase II"/>
    <property type="evidence" value="ECO:0007669"/>
    <property type="project" value="TreeGrafter"/>
</dbReference>
<dbReference type="GO" id="GO:0000978">
    <property type="term" value="F:RNA polymerase II cis-regulatory region sequence-specific DNA binding"/>
    <property type="evidence" value="ECO:0007669"/>
    <property type="project" value="TreeGrafter"/>
</dbReference>
<accession>A0AAV5VAB4</accession>
<dbReference type="PANTHER" id="PTHR45993">
    <property type="entry name" value="B-CELL LYMPHOMA/LEUKEMIA 11"/>
    <property type="match status" value="1"/>
</dbReference>
<keyword evidence="14" id="KW-1185">Reference proteome</keyword>
<dbReference type="FunFam" id="3.30.160.60:FF:000965">
    <property type="entry name" value="Neurotrophin receptor-interacting factor homolog"/>
    <property type="match status" value="1"/>
</dbReference>
<dbReference type="InterPro" id="IPR036236">
    <property type="entry name" value="Znf_C2H2_sf"/>
</dbReference>
<proteinExistence type="predicted"/>